<proteinExistence type="predicted"/>
<evidence type="ECO:0000256" key="1">
    <source>
        <dbReference type="SAM" id="MobiDB-lite"/>
    </source>
</evidence>
<protein>
    <submittedName>
        <fullName evidence="3">Calymmin</fullName>
    </submittedName>
</protein>
<feature type="compositionally biased region" description="Basic and acidic residues" evidence="1">
    <location>
        <begin position="1037"/>
        <end position="1046"/>
    </location>
</feature>
<dbReference type="GeneID" id="114846284"/>
<feature type="region of interest" description="Disordered" evidence="1">
    <location>
        <begin position="546"/>
        <end position="648"/>
    </location>
</feature>
<feature type="region of interest" description="Disordered" evidence="1">
    <location>
        <begin position="1032"/>
        <end position="1060"/>
    </location>
</feature>
<dbReference type="KEGG" id="bspl:114846284"/>
<accession>A0A9W2XG88</accession>
<keyword evidence="2" id="KW-1185">Reference proteome</keyword>
<dbReference type="RefSeq" id="XP_055360610.1">
    <property type="nucleotide sequence ID" value="XM_055504635.1"/>
</dbReference>
<sequence length="1214" mass="122352">MFFKCPIIQLVFVHLECLSPRGGGRRVGGRRGRFGPEWILGRRHQGTWPLVEICSALLGLLPGQKPSSRSSMWGQLLVQTVAMLWMAQAAYTKGYGAASGISNGHGPQLNGNHPPNSGVGRFLLPSKGVGAQSGYGGYATKGTGYGPATSVSSANAAKPNGYGAAAGGTKGNNKGYGAAASGTNGHGHGAQAGPVNGQRVKGNGHGAQAGFGGQGNKGFGYGAAAGALGLNGAKQNGHGAAASAQYGFGTKGNGRGAVAGPSNNYGARPGQAQHKPLKGYGRPPYGSVKGPGVGMGAFRGVGAPQAGRNQKAYGSNGQNGYGAQPVGGYSGGHGSAGLALGSQYGHGRFKGPKQGYAGAAARPNGQHGNAKGYGFPSGGNTKPANPGYGNIQSGFGAKQKGYGAFRGAAVRPQTGYGNGAALNGYKNKPNGYGTAAGPGVTKPYGAKPNGYGVRNGAALGGYGSQLNGHGAASKLHTTKGVGAASPSQGAATLGTGYDGAADAWSGQIAKAANSGYGSLPNAKASKTTGASSDSTLYALSPEQLDPALLGSVPQPAMSNQQPAPEPTSGVLVRVTPEQHHSPVPQGKAYKQPPQALSEHPPMLLQGKGPKPAPQPTPESAHMGPEGPAAVFTQSNPPPEPAAVLPEGKWPEPEPLESKAQLKHACFCCHWSHIRSLRLDHFSLNPMCFCIVGIGGASVTKGQGAEADCDPSVPNGQWVKIPRPGLKAGAEAAAGTMTKGYGASAGGYANGGAAIANTPGKEPHAVDSHLTITLWVKALRYVWNHYSGSEISCNDVVNIYVGLCSSACLVAFSVSEGFVSSKASAAAGFALPGLFPGYGPGLGYPYAGKPKQPGYGHGAYLGAGYENGNSHKGYGNGFRAGVQPDYASLGQATPSVDAKSGGAKPSPHHGAQMVPTGLDGMGSFPFGGQTPGAEKANGKYGVGGFQFAGQPFSSAGNGAGIYGGLGAGIGGVPVPGKYGYGTLAYQAQPVALGPELKSIGKYGLPASPYQPQQHGGHFGKYGGEAANALQGLGGEAKSSGKYDKQGEGRVQPLESTSEGTSDAQYGAAGLAHQPLPVEPHSAGKPYVKGEVPAPAGAAAVEGLPVGTYDNAGYINGQVQPEVVAFPAAPSLDSIPASPSVPAHLTEAVPEAHLDPAPASEAQGEQPDEPQQQLPRQIHIQQHLKLHFHPQSKSWRGANNEKHDLKGFFGNSGHQG</sequence>
<feature type="region of interest" description="Disordered" evidence="1">
    <location>
        <begin position="1191"/>
        <end position="1214"/>
    </location>
</feature>
<name>A0A9W2XG88_BETSP</name>
<reference evidence="3" key="1">
    <citation type="submission" date="2025-08" db="UniProtKB">
        <authorList>
            <consortium name="RefSeq"/>
        </authorList>
    </citation>
    <scope>IDENTIFICATION</scope>
</reference>
<organism evidence="2 3">
    <name type="scientific">Betta splendens</name>
    <name type="common">Siamese fighting fish</name>
    <dbReference type="NCBI Taxonomy" id="158456"/>
    <lineage>
        <taxon>Eukaryota</taxon>
        <taxon>Metazoa</taxon>
        <taxon>Chordata</taxon>
        <taxon>Craniata</taxon>
        <taxon>Vertebrata</taxon>
        <taxon>Euteleostomi</taxon>
        <taxon>Actinopterygii</taxon>
        <taxon>Neopterygii</taxon>
        <taxon>Teleostei</taxon>
        <taxon>Neoteleostei</taxon>
        <taxon>Acanthomorphata</taxon>
        <taxon>Anabantaria</taxon>
        <taxon>Anabantiformes</taxon>
        <taxon>Anabantoidei</taxon>
        <taxon>Osphronemidae</taxon>
        <taxon>Betta</taxon>
    </lineage>
</organism>
<dbReference type="CTD" id="30208"/>
<dbReference type="OrthoDB" id="8946670at2759"/>
<dbReference type="Proteomes" id="UP000515150">
    <property type="component" value="Chromosome 19"/>
</dbReference>
<evidence type="ECO:0000313" key="3">
    <source>
        <dbReference type="RefSeq" id="XP_055360610.1"/>
    </source>
</evidence>
<dbReference type="AlphaFoldDB" id="A0A9W2XG88"/>
<gene>
    <name evidence="3" type="primary">cmn</name>
</gene>
<evidence type="ECO:0000313" key="2">
    <source>
        <dbReference type="Proteomes" id="UP000515150"/>
    </source>
</evidence>
<feature type="region of interest" description="Disordered" evidence="1">
    <location>
        <begin position="353"/>
        <end position="386"/>
    </location>
</feature>